<dbReference type="InterPro" id="IPR007627">
    <property type="entry name" value="RNA_pol_sigma70_r2"/>
</dbReference>
<proteinExistence type="inferred from homology"/>
<dbReference type="Gene3D" id="1.10.10.10">
    <property type="entry name" value="Winged helix-like DNA-binding domain superfamily/Winged helix DNA-binding domain"/>
    <property type="match status" value="1"/>
</dbReference>
<dbReference type="Pfam" id="PF08281">
    <property type="entry name" value="Sigma70_r4_2"/>
    <property type="match status" value="1"/>
</dbReference>
<evidence type="ECO:0000256" key="4">
    <source>
        <dbReference type="ARBA" id="ARBA00023163"/>
    </source>
</evidence>
<dbReference type="SUPFAM" id="SSF88946">
    <property type="entry name" value="Sigma2 domain of RNA polymerase sigma factors"/>
    <property type="match status" value="1"/>
</dbReference>
<dbReference type="GO" id="GO:0003677">
    <property type="term" value="F:DNA binding"/>
    <property type="evidence" value="ECO:0007669"/>
    <property type="project" value="InterPro"/>
</dbReference>
<name>A0A2X0JZP6_9ACTN</name>
<sequence>MWQHSAGVAGDAELPNGRERGRQVLDESELTQLVAAAQAGDRASLEHLLTKLRPLVMRRCAKFLPHHADAEEAAQDALLSVSRHLHEYGGRGSFLGWVTVIASNAARSTYRSMRRRAEDSHAVLPEDVDPRTTSVIAGTRIDLMEALTALERQHPALAESFVLRDLGDLTYLQIAETLDTPLGTVKDRIHQARRFMRDRLTDSA</sequence>
<dbReference type="PANTHER" id="PTHR43133">
    <property type="entry name" value="RNA POLYMERASE ECF-TYPE SIGMA FACTO"/>
    <property type="match status" value="1"/>
</dbReference>
<evidence type="ECO:0000313" key="7">
    <source>
        <dbReference type="EMBL" id="RAG80699.1"/>
    </source>
</evidence>
<evidence type="ECO:0000256" key="1">
    <source>
        <dbReference type="ARBA" id="ARBA00010641"/>
    </source>
</evidence>
<dbReference type="InterPro" id="IPR036388">
    <property type="entry name" value="WH-like_DNA-bd_sf"/>
</dbReference>
<dbReference type="InterPro" id="IPR039425">
    <property type="entry name" value="RNA_pol_sigma-70-like"/>
</dbReference>
<keyword evidence="8" id="KW-1185">Reference proteome</keyword>
<keyword evidence="2" id="KW-0805">Transcription regulation</keyword>
<feature type="domain" description="RNA polymerase sigma-70 region 2" evidence="5">
    <location>
        <begin position="49"/>
        <end position="115"/>
    </location>
</feature>
<evidence type="ECO:0000256" key="2">
    <source>
        <dbReference type="ARBA" id="ARBA00023015"/>
    </source>
</evidence>
<gene>
    <name evidence="7" type="ORF">DN069_36765</name>
</gene>
<dbReference type="Gene3D" id="1.10.1740.10">
    <property type="match status" value="1"/>
</dbReference>
<organism evidence="7 8">
    <name type="scientific">Streptacidiphilus pinicola</name>
    <dbReference type="NCBI Taxonomy" id="2219663"/>
    <lineage>
        <taxon>Bacteria</taxon>
        <taxon>Bacillati</taxon>
        <taxon>Actinomycetota</taxon>
        <taxon>Actinomycetes</taxon>
        <taxon>Kitasatosporales</taxon>
        <taxon>Streptomycetaceae</taxon>
        <taxon>Streptacidiphilus</taxon>
    </lineage>
</organism>
<dbReference type="GO" id="GO:0006352">
    <property type="term" value="P:DNA-templated transcription initiation"/>
    <property type="evidence" value="ECO:0007669"/>
    <property type="project" value="InterPro"/>
</dbReference>
<dbReference type="InterPro" id="IPR013325">
    <property type="entry name" value="RNA_pol_sigma_r2"/>
</dbReference>
<reference evidence="7 8" key="1">
    <citation type="submission" date="2018-06" db="EMBL/GenBank/DDBJ databases">
        <title>Streptacidiphilus pinicola sp. nov., isolated from pine grove soil.</title>
        <authorList>
            <person name="Roh S.G."/>
            <person name="Park S."/>
            <person name="Kim M.-K."/>
            <person name="Yun B.-R."/>
            <person name="Park J."/>
            <person name="Kim M.J."/>
            <person name="Kim Y.S."/>
            <person name="Kim S.B."/>
        </authorList>
    </citation>
    <scope>NUCLEOTIDE SEQUENCE [LARGE SCALE GENOMIC DNA]</scope>
    <source>
        <strain evidence="7 8">MMS16-CNU450</strain>
    </source>
</reference>
<evidence type="ECO:0000259" key="5">
    <source>
        <dbReference type="Pfam" id="PF04542"/>
    </source>
</evidence>
<keyword evidence="4" id="KW-0804">Transcription</keyword>
<feature type="domain" description="RNA polymerase sigma factor 70 region 4 type 2" evidence="6">
    <location>
        <begin position="147"/>
        <end position="196"/>
    </location>
</feature>
<evidence type="ECO:0000313" key="8">
    <source>
        <dbReference type="Proteomes" id="UP000248889"/>
    </source>
</evidence>
<evidence type="ECO:0000259" key="6">
    <source>
        <dbReference type="Pfam" id="PF08281"/>
    </source>
</evidence>
<comment type="similarity">
    <text evidence="1">Belongs to the sigma-70 factor family. ECF subfamily.</text>
</comment>
<dbReference type="InterPro" id="IPR013324">
    <property type="entry name" value="RNA_pol_sigma_r3/r4-like"/>
</dbReference>
<dbReference type="Proteomes" id="UP000248889">
    <property type="component" value="Unassembled WGS sequence"/>
</dbReference>
<dbReference type="InterPro" id="IPR014284">
    <property type="entry name" value="RNA_pol_sigma-70_dom"/>
</dbReference>
<keyword evidence="3" id="KW-0731">Sigma factor</keyword>
<evidence type="ECO:0000256" key="3">
    <source>
        <dbReference type="ARBA" id="ARBA00023082"/>
    </source>
</evidence>
<comment type="caution">
    <text evidence="7">The sequence shown here is derived from an EMBL/GenBank/DDBJ whole genome shotgun (WGS) entry which is preliminary data.</text>
</comment>
<dbReference type="SUPFAM" id="SSF88659">
    <property type="entry name" value="Sigma3 and sigma4 domains of RNA polymerase sigma factors"/>
    <property type="match status" value="1"/>
</dbReference>
<dbReference type="PANTHER" id="PTHR43133:SF25">
    <property type="entry name" value="RNA POLYMERASE SIGMA FACTOR RFAY-RELATED"/>
    <property type="match status" value="1"/>
</dbReference>
<dbReference type="InterPro" id="IPR013249">
    <property type="entry name" value="RNA_pol_sigma70_r4_t2"/>
</dbReference>
<dbReference type="GO" id="GO:0016987">
    <property type="term" value="F:sigma factor activity"/>
    <property type="evidence" value="ECO:0007669"/>
    <property type="project" value="UniProtKB-KW"/>
</dbReference>
<dbReference type="OrthoDB" id="5244716at2"/>
<accession>A0A2X0JZP6</accession>
<dbReference type="EMBL" id="QKYN01000204">
    <property type="protein sequence ID" value="RAG80699.1"/>
    <property type="molecule type" value="Genomic_DNA"/>
</dbReference>
<dbReference type="Pfam" id="PF04542">
    <property type="entry name" value="Sigma70_r2"/>
    <property type="match status" value="1"/>
</dbReference>
<dbReference type="AlphaFoldDB" id="A0A2X0JZP6"/>
<protein>
    <submittedName>
        <fullName evidence="7">RNA polymerase subunit sigma-24</fullName>
    </submittedName>
</protein>
<dbReference type="NCBIfam" id="TIGR02937">
    <property type="entry name" value="sigma70-ECF"/>
    <property type="match status" value="1"/>
</dbReference>